<dbReference type="PANTHER" id="PTHR33337">
    <property type="entry name" value="GFA DOMAIN-CONTAINING PROTEIN"/>
    <property type="match status" value="1"/>
</dbReference>
<dbReference type="Pfam" id="PF07876">
    <property type="entry name" value="Dabb"/>
    <property type="match status" value="1"/>
</dbReference>
<dbReference type="Pfam" id="PF04828">
    <property type="entry name" value="GFA"/>
    <property type="match status" value="1"/>
</dbReference>
<dbReference type="InterPro" id="IPR011057">
    <property type="entry name" value="Mss4-like_sf"/>
</dbReference>
<dbReference type="Gene3D" id="3.30.70.100">
    <property type="match status" value="1"/>
</dbReference>
<keyword evidence="8" id="KW-1185">Reference proteome</keyword>
<dbReference type="SMART" id="SM00886">
    <property type="entry name" value="Dabb"/>
    <property type="match status" value="1"/>
</dbReference>
<dbReference type="InterPro" id="IPR011008">
    <property type="entry name" value="Dimeric_a/b-barrel"/>
</dbReference>
<dbReference type="EMBL" id="JAGMVJ010000014">
    <property type="protein sequence ID" value="KAH7082027.1"/>
    <property type="molecule type" value="Genomic_DNA"/>
</dbReference>
<sequence length="291" mass="32361">MFPNIAVVLESATTTPTTTAPATPSTTFSSNMTSGAITHIVLFKYRDDISWTDFERHFDSFLALKHTSLHPQTRKPLIQSLKAGKNRSWEPHAKGMTHGFVLEFASQEDLDYYLTGEPVHLQFSKEAKPLIEDSVVIDIKDGVLFGAKAEHPLAKLEGARSGKCHCESVRWTAKLENAEHVLCHCSTCQKLGGGPYSCNQIIPKESLRILAGEENVGEYKYKGASGKFVHCYFCKTCTSHIYHHQDVMPDKVIVRTLLLDGGEQMPATAEIFGEGRLPWVNALREQLPTNS</sequence>
<dbReference type="InterPro" id="IPR013097">
    <property type="entry name" value="Dabb"/>
</dbReference>
<evidence type="ECO:0000256" key="2">
    <source>
        <dbReference type="ARBA" id="ARBA00022723"/>
    </source>
</evidence>
<dbReference type="AlphaFoldDB" id="A0A8K0R0V6"/>
<organism evidence="7 8">
    <name type="scientific">Paraphoma chrysanthemicola</name>
    <dbReference type="NCBI Taxonomy" id="798071"/>
    <lineage>
        <taxon>Eukaryota</taxon>
        <taxon>Fungi</taxon>
        <taxon>Dikarya</taxon>
        <taxon>Ascomycota</taxon>
        <taxon>Pezizomycotina</taxon>
        <taxon>Dothideomycetes</taxon>
        <taxon>Pleosporomycetidae</taxon>
        <taxon>Pleosporales</taxon>
        <taxon>Pleosporineae</taxon>
        <taxon>Phaeosphaeriaceae</taxon>
        <taxon>Paraphoma</taxon>
    </lineage>
</organism>
<evidence type="ECO:0000313" key="8">
    <source>
        <dbReference type="Proteomes" id="UP000813461"/>
    </source>
</evidence>
<proteinExistence type="inferred from homology"/>
<feature type="domain" description="Stress-response A/B barrel" evidence="5">
    <location>
        <begin position="37"/>
        <end position="139"/>
    </location>
</feature>
<dbReference type="Gene3D" id="3.90.1590.10">
    <property type="entry name" value="glutathione-dependent formaldehyde- activating enzyme (gfa)"/>
    <property type="match status" value="1"/>
</dbReference>
<dbReference type="OrthoDB" id="1601230at2759"/>
<comment type="caution">
    <text evidence="7">The sequence shown here is derived from an EMBL/GenBank/DDBJ whole genome shotgun (WGS) entry which is preliminary data.</text>
</comment>
<dbReference type="Proteomes" id="UP000813461">
    <property type="component" value="Unassembled WGS sequence"/>
</dbReference>
<accession>A0A8K0R0V6</accession>
<evidence type="ECO:0000259" key="5">
    <source>
        <dbReference type="PROSITE" id="PS51502"/>
    </source>
</evidence>
<keyword evidence="4" id="KW-0456">Lyase</keyword>
<protein>
    <submittedName>
        <fullName evidence="7">Mss4-like protein</fullName>
    </submittedName>
</protein>
<evidence type="ECO:0000256" key="3">
    <source>
        <dbReference type="ARBA" id="ARBA00022833"/>
    </source>
</evidence>
<dbReference type="GO" id="GO:0016846">
    <property type="term" value="F:carbon-sulfur lyase activity"/>
    <property type="evidence" value="ECO:0007669"/>
    <property type="project" value="InterPro"/>
</dbReference>
<evidence type="ECO:0000256" key="1">
    <source>
        <dbReference type="ARBA" id="ARBA00005495"/>
    </source>
</evidence>
<gene>
    <name evidence="7" type="ORF">FB567DRAFT_96901</name>
</gene>
<dbReference type="GO" id="GO:0046872">
    <property type="term" value="F:metal ion binding"/>
    <property type="evidence" value="ECO:0007669"/>
    <property type="project" value="UniProtKB-KW"/>
</dbReference>
<evidence type="ECO:0000259" key="6">
    <source>
        <dbReference type="PROSITE" id="PS51891"/>
    </source>
</evidence>
<name>A0A8K0R0V6_9PLEO</name>
<dbReference type="InterPro" id="IPR006913">
    <property type="entry name" value="CENP-V/GFA"/>
</dbReference>
<dbReference type="SUPFAM" id="SSF51316">
    <property type="entry name" value="Mss4-like"/>
    <property type="match status" value="1"/>
</dbReference>
<dbReference type="PANTHER" id="PTHR33337:SF30">
    <property type="entry name" value="DUF636 DOMAIN PROTEIN (AFU_ORTHOLOGUE AFUA_1G03180)"/>
    <property type="match status" value="1"/>
</dbReference>
<comment type="similarity">
    <text evidence="1">Belongs to the Gfa family.</text>
</comment>
<feature type="domain" description="CENP-V/GFA" evidence="6">
    <location>
        <begin position="160"/>
        <end position="280"/>
    </location>
</feature>
<reference evidence="7" key="1">
    <citation type="journal article" date="2021" name="Nat. Commun.">
        <title>Genetic determinants of endophytism in the Arabidopsis root mycobiome.</title>
        <authorList>
            <person name="Mesny F."/>
            <person name="Miyauchi S."/>
            <person name="Thiergart T."/>
            <person name="Pickel B."/>
            <person name="Atanasova L."/>
            <person name="Karlsson M."/>
            <person name="Huettel B."/>
            <person name="Barry K.W."/>
            <person name="Haridas S."/>
            <person name="Chen C."/>
            <person name="Bauer D."/>
            <person name="Andreopoulos W."/>
            <person name="Pangilinan J."/>
            <person name="LaButti K."/>
            <person name="Riley R."/>
            <person name="Lipzen A."/>
            <person name="Clum A."/>
            <person name="Drula E."/>
            <person name="Henrissat B."/>
            <person name="Kohler A."/>
            <person name="Grigoriev I.V."/>
            <person name="Martin F.M."/>
            <person name="Hacquard S."/>
        </authorList>
    </citation>
    <scope>NUCLEOTIDE SEQUENCE</scope>
    <source>
        <strain evidence="7">MPI-SDFR-AT-0120</strain>
    </source>
</reference>
<dbReference type="PROSITE" id="PS51502">
    <property type="entry name" value="S_R_A_B_BARREL"/>
    <property type="match status" value="1"/>
</dbReference>
<dbReference type="PROSITE" id="PS51891">
    <property type="entry name" value="CENP_V_GFA"/>
    <property type="match status" value="1"/>
</dbReference>
<keyword evidence="3" id="KW-0862">Zinc</keyword>
<keyword evidence="2" id="KW-0479">Metal-binding</keyword>
<evidence type="ECO:0000256" key="4">
    <source>
        <dbReference type="ARBA" id="ARBA00023239"/>
    </source>
</evidence>
<evidence type="ECO:0000313" key="7">
    <source>
        <dbReference type="EMBL" id="KAH7082027.1"/>
    </source>
</evidence>
<dbReference type="SUPFAM" id="SSF54909">
    <property type="entry name" value="Dimeric alpha+beta barrel"/>
    <property type="match status" value="1"/>
</dbReference>